<dbReference type="PANTHER" id="PTHR24419">
    <property type="entry name" value="INTERLEUKIN-1 RECEPTOR-ASSOCIATED KINASE"/>
    <property type="match status" value="1"/>
</dbReference>
<evidence type="ECO:0000313" key="11">
    <source>
        <dbReference type="Proteomes" id="UP001516464"/>
    </source>
</evidence>
<evidence type="ECO:0000313" key="10">
    <source>
        <dbReference type="EMBL" id="KAF7684690.1"/>
    </source>
</evidence>
<evidence type="ECO:0000256" key="8">
    <source>
        <dbReference type="ARBA" id="ARBA00048679"/>
    </source>
</evidence>
<comment type="catalytic activity">
    <reaction evidence="7">
        <text>L-threonyl-[protein] + ATP = O-phospho-L-threonyl-[protein] + ADP + H(+)</text>
        <dbReference type="Rhea" id="RHEA:46608"/>
        <dbReference type="Rhea" id="RHEA-COMP:11060"/>
        <dbReference type="Rhea" id="RHEA-COMP:11605"/>
        <dbReference type="ChEBI" id="CHEBI:15378"/>
        <dbReference type="ChEBI" id="CHEBI:30013"/>
        <dbReference type="ChEBI" id="CHEBI:30616"/>
        <dbReference type="ChEBI" id="CHEBI:61977"/>
        <dbReference type="ChEBI" id="CHEBI:456216"/>
        <dbReference type="EC" id="2.7.11.1"/>
    </reaction>
</comment>
<dbReference type="Pfam" id="PF12330">
    <property type="entry name" value="Haspin_kinase"/>
    <property type="match status" value="1"/>
</dbReference>
<evidence type="ECO:0000259" key="9">
    <source>
        <dbReference type="SMART" id="SM01331"/>
    </source>
</evidence>
<dbReference type="SMART" id="SM01331">
    <property type="entry name" value="DUF3635"/>
    <property type="match status" value="1"/>
</dbReference>
<dbReference type="GO" id="GO:0016301">
    <property type="term" value="F:kinase activity"/>
    <property type="evidence" value="ECO:0007669"/>
    <property type="project" value="UniProtKB-KW"/>
</dbReference>
<keyword evidence="4" id="KW-0547">Nucleotide-binding</keyword>
<evidence type="ECO:0000256" key="2">
    <source>
        <dbReference type="ARBA" id="ARBA00022527"/>
    </source>
</evidence>
<organism evidence="10 11">
    <name type="scientific">Astathelohania contejeani</name>
    <dbReference type="NCBI Taxonomy" id="164912"/>
    <lineage>
        <taxon>Eukaryota</taxon>
        <taxon>Fungi</taxon>
        <taxon>Fungi incertae sedis</taxon>
        <taxon>Microsporidia</taxon>
        <taxon>Astathelohaniidae</taxon>
        <taxon>Astathelohania</taxon>
    </lineage>
</organism>
<dbReference type="EMBL" id="SBIQ01000004">
    <property type="protein sequence ID" value="KAF7684690.1"/>
    <property type="molecule type" value="Genomic_DNA"/>
</dbReference>
<keyword evidence="6" id="KW-0067">ATP-binding</keyword>
<proteinExistence type="predicted"/>
<dbReference type="Gene3D" id="3.30.200.20">
    <property type="entry name" value="Phosphorylase Kinase, domain 1"/>
    <property type="match status" value="1"/>
</dbReference>
<evidence type="ECO:0000256" key="4">
    <source>
        <dbReference type="ARBA" id="ARBA00022741"/>
    </source>
</evidence>
<dbReference type="InterPro" id="IPR024604">
    <property type="entry name" value="GSG2_C"/>
</dbReference>
<name>A0ABQ7I2I8_9MICR</name>
<dbReference type="PANTHER" id="PTHR24419:SF18">
    <property type="entry name" value="SERINE_THREONINE-PROTEIN KINASE HASPIN"/>
    <property type="match status" value="1"/>
</dbReference>
<comment type="catalytic activity">
    <reaction evidence="8">
        <text>L-seryl-[protein] + ATP = O-phospho-L-seryl-[protein] + ADP + H(+)</text>
        <dbReference type="Rhea" id="RHEA:17989"/>
        <dbReference type="Rhea" id="RHEA-COMP:9863"/>
        <dbReference type="Rhea" id="RHEA-COMP:11604"/>
        <dbReference type="ChEBI" id="CHEBI:15378"/>
        <dbReference type="ChEBI" id="CHEBI:29999"/>
        <dbReference type="ChEBI" id="CHEBI:30616"/>
        <dbReference type="ChEBI" id="CHEBI:83421"/>
        <dbReference type="ChEBI" id="CHEBI:456216"/>
        <dbReference type="EC" id="2.7.11.1"/>
    </reaction>
</comment>
<evidence type="ECO:0000256" key="1">
    <source>
        <dbReference type="ARBA" id="ARBA00012513"/>
    </source>
</evidence>
<dbReference type="SUPFAM" id="SSF56112">
    <property type="entry name" value="Protein kinase-like (PK-like)"/>
    <property type="match status" value="1"/>
</dbReference>
<sequence length="551" mass="64890">MKTFGRKSKGLINKSFTEARNLFNRIKTKLTDMDTSGQDTTISRTSSEKPKHKILLKNEKANKKRIKTKKLAGREADKIKSLIGSMIWENKRNNMVDISNQVFTIEEFRNKVNESEKKKYNNLTEPSDMIYDNSLTINSTIDNLIFDVNGDLLDMPEFNFLNESFGSFFSCCETQMGENKSNYECIIKDKTKFDSINKNNDSSLVRKFPNYGITNSTEVMPESSPRKQSVLQCIKLINRKPTITNYRNWLKLREIPFNLMPSKNIRKINEATFSEVFMIDKLIYKIIPLDSVSEHCINEDSFYKECAISKIISDEFKSLSFKNFSNHGATCVVDMFIIHGKYTMSYLKAWDKYASNHTVENVRPSIYNDDQRYGVIVMEDGGDDLEQFIFQESWEVYECIRQIVYILYWLENKYKFEHRDLHWGNILIKKSGDKSKILKVNLIDFTISRLEKDGLVLFTDLNSRGWIFEGDEKVDEQFEIYRQMRNVVGDDWKRYEPLTNKLWLGYLINKLEIKTQHLKVKTLLRNMRSWLLSSKNLKELYEKLEKKYFKG</sequence>
<evidence type="ECO:0000256" key="7">
    <source>
        <dbReference type="ARBA" id="ARBA00047899"/>
    </source>
</evidence>
<reference evidence="10 11" key="1">
    <citation type="submission" date="2019-01" db="EMBL/GenBank/DDBJ databases">
        <title>Genomes sequencing and comparative genomics of infectious freshwater microsporidia, Cucumispora dikerogammari and Thelohania contejeani.</title>
        <authorList>
            <person name="Cormier A."/>
            <person name="Giraud I."/>
            <person name="Wattier R."/>
            <person name="Teixeira M."/>
            <person name="Grandjean F."/>
            <person name="Rigaud T."/>
            <person name="Cordaux R."/>
        </authorList>
    </citation>
    <scope>NUCLEOTIDE SEQUENCE [LARGE SCALE GENOMIC DNA]</scope>
    <source>
        <strain evidence="10">T1</strain>
        <tissue evidence="10">Spores</tissue>
    </source>
</reference>
<evidence type="ECO:0000256" key="5">
    <source>
        <dbReference type="ARBA" id="ARBA00022777"/>
    </source>
</evidence>
<keyword evidence="5 10" id="KW-0418">Kinase</keyword>
<dbReference type="Proteomes" id="UP001516464">
    <property type="component" value="Unassembled WGS sequence"/>
</dbReference>
<dbReference type="EC" id="2.7.11.1" evidence="1"/>
<gene>
    <name evidence="10" type="primary">Haspin</name>
    <name evidence="10" type="ORF">TCON_0136</name>
</gene>
<dbReference type="InterPro" id="IPR011009">
    <property type="entry name" value="Kinase-like_dom_sf"/>
</dbReference>
<keyword evidence="3" id="KW-0808">Transferase</keyword>
<evidence type="ECO:0000256" key="6">
    <source>
        <dbReference type="ARBA" id="ARBA00022840"/>
    </source>
</evidence>
<evidence type="ECO:0000256" key="3">
    <source>
        <dbReference type="ARBA" id="ARBA00022679"/>
    </source>
</evidence>
<protein>
    <recommendedName>
        <fullName evidence="1">non-specific serine/threonine protein kinase</fullName>
        <ecNumber evidence="1">2.7.11.1</ecNumber>
    </recommendedName>
</protein>
<accession>A0ABQ7I2I8</accession>
<dbReference type="Gene3D" id="1.10.510.10">
    <property type="entry name" value="Transferase(Phosphotransferase) domain 1"/>
    <property type="match status" value="1"/>
</dbReference>
<keyword evidence="11" id="KW-1185">Reference proteome</keyword>
<keyword evidence="2" id="KW-0723">Serine/threonine-protein kinase</keyword>
<feature type="domain" description="Serine/threonine-protein kinase haspin C-terminal" evidence="9">
    <location>
        <begin position="467"/>
        <end position="550"/>
    </location>
</feature>
<comment type="caution">
    <text evidence="10">The sequence shown here is derived from an EMBL/GenBank/DDBJ whole genome shotgun (WGS) entry which is preliminary data.</text>
</comment>